<evidence type="ECO:0000256" key="3">
    <source>
        <dbReference type="ARBA" id="ARBA00022692"/>
    </source>
</evidence>
<dbReference type="Proteomes" id="UP000765509">
    <property type="component" value="Unassembled WGS sequence"/>
</dbReference>
<evidence type="ECO:0000256" key="8">
    <source>
        <dbReference type="ARBA" id="ARBA00024363"/>
    </source>
</evidence>
<comment type="subcellular location">
    <subcellularLocation>
        <location evidence="1">Membrane</location>
        <topology evidence="1">Multi-pass membrane protein</topology>
    </subcellularLocation>
</comment>
<dbReference type="PANTHER" id="PTHR24221">
    <property type="entry name" value="ATP-BINDING CASSETTE SUB-FAMILY B"/>
    <property type="match status" value="1"/>
</dbReference>
<dbReference type="FunFam" id="3.40.50.300:FF:000287">
    <property type="entry name" value="Multidrug ABC transporter ATP-binding protein"/>
    <property type="match status" value="1"/>
</dbReference>
<dbReference type="GO" id="GO:0016887">
    <property type="term" value="F:ATP hydrolysis activity"/>
    <property type="evidence" value="ECO:0007669"/>
    <property type="project" value="InterPro"/>
</dbReference>
<dbReference type="InterPro" id="IPR036640">
    <property type="entry name" value="ABC1_TM_sf"/>
</dbReference>
<reference evidence="12" key="1">
    <citation type="submission" date="2021-03" db="EMBL/GenBank/DDBJ databases">
        <title>Draft genome sequence of rust myrtle Austropuccinia psidii MF-1, a brazilian biotype.</title>
        <authorList>
            <person name="Quecine M.C."/>
            <person name="Pachon D.M.R."/>
            <person name="Bonatelli M.L."/>
            <person name="Correr F.H."/>
            <person name="Franceschini L.M."/>
            <person name="Leite T.F."/>
            <person name="Margarido G.R.A."/>
            <person name="Almeida C.A."/>
            <person name="Ferrarezi J.A."/>
            <person name="Labate C.A."/>
        </authorList>
    </citation>
    <scope>NUCLEOTIDE SEQUENCE</scope>
    <source>
        <strain evidence="12">MF-1</strain>
    </source>
</reference>
<feature type="transmembrane region" description="Helical" evidence="9">
    <location>
        <begin position="24"/>
        <end position="46"/>
    </location>
</feature>
<gene>
    <name evidence="12" type="ORF">O181_019659</name>
</gene>
<evidence type="ECO:0000256" key="6">
    <source>
        <dbReference type="ARBA" id="ARBA00022989"/>
    </source>
</evidence>
<dbReference type="EMBL" id="AVOT02005776">
    <property type="protein sequence ID" value="MBW0479944.1"/>
    <property type="molecule type" value="Genomic_DNA"/>
</dbReference>
<feature type="transmembrane region" description="Helical" evidence="9">
    <location>
        <begin position="112"/>
        <end position="137"/>
    </location>
</feature>
<dbReference type="PROSITE" id="PS00211">
    <property type="entry name" value="ABC_TRANSPORTER_1"/>
    <property type="match status" value="1"/>
</dbReference>
<dbReference type="Pfam" id="PF00664">
    <property type="entry name" value="ABC_membrane"/>
    <property type="match status" value="1"/>
</dbReference>
<dbReference type="GO" id="GO:0140359">
    <property type="term" value="F:ABC-type transporter activity"/>
    <property type="evidence" value="ECO:0007669"/>
    <property type="project" value="InterPro"/>
</dbReference>
<feature type="transmembrane region" description="Helical" evidence="9">
    <location>
        <begin position="152"/>
        <end position="170"/>
    </location>
</feature>
<feature type="transmembrane region" description="Helical" evidence="9">
    <location>
        <begin position="191"/>
        <end position="211"/>
    </location>
</feature>
<dbReference type="InterPro" id="IPR027417">
    <property type="entry name" value="P-loop_NTPase"/>
</dbReference>
<evidence type="ECO:0000259" key="10">
    <source>
        <dbReference type="PROSITE" id="PS50893"/>
    </source>
</evidence>
<evidence type="ECO:0000256" key="2">
    <source>
        <dbReference type="ARBA" id="ARBA00022448"/>
    </source>
</evidence>
<name>A0A9Q3C9Z0_9BASI</name>
<organism evidence="12 13">
    <name type="scientific">Austropuccinia psidii MF-1</name>
    <dbReference type="NCBI Taxonomy" id="1389203"/>
    <lineage>
        <taxon>Eukaryota</taxon>
        <taxon>Fungi</taxon>
        <taxon>Dikarya</taxon>
        <taxon>Basidiomycota</taxon>
        <taxon>Pucciniomycotina</taxon>
        <taxon>Pucciniomycetes</taxon>
        <taxon>Pucciniales</taxon>
        <taxon>Sphaerophragmiaceae</taxon>
        <taxon>Austropuccinia</taxon>
    </lineage>
</organism>
<dbReference type="InterPro" id="IPR039421">
    <property type="entry name" value="Type_1_exporter"/>
</dbReference>
<evidence type="ECO:0000256" key="5">
    <source>
        <dbReference type="ARBA" id="ARBA00022840"/>
    </source>
</evidence>
<dbReference type="Pfam" id="PF00005">
    <property type="entry name" value="ABC_tran"/>
    <property type="match status" value="1"/>
</dbReference>
<feature type="transmembrane region" description="Helical" evidence="9">
    <location>
        <begin position="476"/>
        <end position="497"/>
    </location>
</feature>
<dbReference type="GO" id="GO:0005524">
    <property type="term" value="F:ATP binding"/>
    <property type="evidence" value="ECO:0007669"/>
    <property type="project" value="UniProtKB-KW"/>
</dbReference>
<evidence type="ECO:0000256" key="7">
    <source>
        <dbReference type="ARBA" id="ARBA00023136"/>
    </source>
</evidence>
<feature type="transmembrane region" description="Helical" evidence="9">
    <location>
        <begin position="559"/>
        <end position="583"/>
    </location>
</feature>
<evidence type="ECO:0000256" key="9">
    <source>
        <dbReference type="SAM" id="Phobius"/>
    </source>
</evidence>
<comment type="caution">
    <text evidence="12">The sequence shown here is derived from an EMBL/GenBank/DDBJ whole genome shotgun (WGS) entry which is preliminary data.</text>
</comment>
<feature type="transmembrane region" description="Helical" evidence="9">
    <location>
        <begin position="231"/>
        <end position="252"/>
    </location>
</feature>
<keyword evidence="13" id="KW-1185">Reference proteome</keyword>
<feature type="transmembrane region" description="Helical" evidence="9">
    <location>
        <begin position="448"/>
        <end position="470"/>
    </location>
</feature>
<feature type="domain" description="ABC transmembrane type-1" evidence="11">
    <location>
        <begin position="342"/>
        <end position="621"/>
    </location>
</feature>
<keyword evidence="4" id="KW-0547">Nucleotide-binding</keyword>
<dbReference type="PROSITE" id="PS50929">
    <property type="entry name" value="ABC_TM1F"/>
    <property type="match status" value="1"/>
</dbReference>
<evidence type="ECO:0008006" key="14">
    <source>
        <dbReference type="Google" id="ProtNLM"/>
    </source>
</evidence>
<feature type="transmembrane region" description="Helical" evidence="9">
    <location>
        <begin position="376"/>
        <end position="401"/>
    </location>
</feature>
<dbReference type="PANTHER" id="PTHR24221:SF648">
    <property type="entry name" value="ABC-TYPE TRANSPORTER ATR1"/>
    <property type="match status" value="1"/>
</dbReference>
<keyword evidence="2" id="KW-0813">Transport</keyword>
<protein>
    <recommendedName>
        <fullName evidence="14">ABC transporter</fullName>
    </recommendedName>
</protein>
<comment type="similarity">
    <text evidence="8">Belongs to the ABC transporter superfamily. ABCB family. Heavy Metal importer (TC 3.A.1.210) subfamily.</text>
</comment>
<sequence length="938" mass="104900">MNSFNSTNSILHSNSNQYFDQLQLITFSFRIFVSSILILTILITFASKLFTKFVFKLQSVGYQSNKINNHPINSNQNPSIINHQAFNNNINVSNQNEIIPIIIPFRKPHRSWIYLTQALIISSYIIDGTVIIIRAVWQHRWEPSDLPAWKGLDAYLLISLVAYISLTVAMSSEERLSRQATGWGKAYTKAFCFESCLGELIIAILTIRLVTFESQPTEFISIFKTSNLESFDIIHLVNLFLRLLLIILLCMLHLKWLYHREFVAANPPQLPNEASSNQSAGYGTFVAPSTGSNSHVLSTKAQLREAPKPTGVLKMLKRVKILFPYLWPRQSRALQLVALCCFFFLCVGRAVNLLVPMTLGEATEDLSQARSPWFHLAVYVGLRFLQGSGGIVSVIQSNLWIPLAQYADRSMSMMSFTHLLDLSLSYHTRRKTAEVLRILDRGSAINQFFQLLIFSLVPIFLDIGLAVGYLAFRFDIFLAGMLLLMMIGYATASVVLTQWRTAMRREMVDKDKYTRGIQGDSLLNWETIAWFNTKTFETDRYLEATIDYQRSEFDVMSSLYILNLVQNAIITVALLIGCFTVAFQVSVGRKTVGDFVLFVSYVAQLVGPLNQLGTLYRVIQQNLTDTDNLMKLLAEPKEIEDRPNAQTIVKAKGEIEFDHVRFSYDGRSSALEDISFVVPAGSSVALVGESGSGKSTILRLLFRFYDPTAGSIKLDGVDIRELTQTSYRSQIGSVPQDAALFNDTIRYNIAYGAIGAKPEGPTMEDVIEAAKSAQIHNRIMSFPDGYETRVGERGVRLSGGEKQRVAIARVMIRNPPVILLDEATSALDTTTEREIQEALHKLGEGRTTIAIAHRLSTIVNSDLILVVDKGKIVERGNHGDLLALKGVYSDLWAKQIRAEVEAGGSIENQPLSQSKHDLEDVIDSIGTTHAPNSAAPSR</sequence>
<evidence type="ECO:0000256" key="1">
    <source>
        <dbReference type="ARBA" id="ARBA00004141"/>
    </source>
</evidence>
<dbReference type="SUPFAM" id="SSF52540">
    <property type="entry name" value="P-loop containing nucleoside triphosphate hydrolases"/>
    <property type="match status" value="1"/>
</dbReference>
<dbReference type="Gene3D" id="3.40.50.300">
    <property type="entry name" value="P-loop containing nucleotide triphosphate hydrolases"/>
    <property type="match status" value="1"/>
</dbReference>
<dbReference type="AlphaFoldDB" id="A0A9Q3C9Z0"/>
<dbReference type="InterPro" id="IPR011527">
    <property type="entry name" value="ABC1_TM_dom"/>
</dbReference>
<dbReference type="Gene3D" id="1.20.1560.10">
    <property type="entry name" value="ABC transporter type 1, transmembrane domain"/>
    <property type="match status" value="1"/>
</dbReference>
<dbReference type="CDD" id="cd18583">
    <property type="entry name" value="ABC_6TM_HMT1"/>
    <property type="match status" value="1"/>
</dbReference>
<dbReference type="InterPro" id="IPR003439">
    <property type="entry name" value="ABC_transporter-like_ATP-bd"/>
</dbReference>
<dbReference type="InterPro" id="IPR003593">
    <property type="entry name" value="AAA+_ATPase"/>
</dbReference>
<keyword evidence="6 9" id="KW-1133">Transmembrane helix</keyword>
<accession>A0A9Q3C9Z0</accession>
<dbReference type="PROSITE" id="PS50893">
    <property type="entry name" value="ABC_TRANSPORTER_2"/>
    <property type="match status" value="1"/>
</dbReference>
<dbReference type="SUPFAM" id="SSF90123">
    <property type="entry name" value="ABC transporter transmembrane region"/>
    <property type="match status" value="1"/>
</dbReference>
<keyword evidence="7 9" id="KW-0472">Membrane</keyword>
<feature type="domain" description="ABC transporter" evidence="10">
    <location>
        <begin position="655"/>
        <end position="894"/>
    </location>
</feature>
<evidence type="ECO:0000256" key="4">
    <source>
        <dbReference type="ARBA" id="ARBA00022741"/>
    </source>
</evidence>
<feature type="transmembrane region" description="Helical" evidence="9">
    <location>
        <begin position="336"/>
        <end position="356"/>
    </location>
</feature>
<dbReference type="OrthoDB" id="6500128at2759"/>
<dbReference type="InterPro" id="IPR017871">
    <property type="entry name" value="ABC_transporter-like_CS"/>
</dbReference>
<dbReference type="SMART" id="SM00382">
    <property type="entry name" value="AAA"/>
    <property type="match status" value="1"/>
</dbReference>
<proteinExistence type="inferred from homology"/>
<evidence type="ECO:0000313" key="12">
    <source>
        <dbReference type="EMBL" id="MBW0479944.1"/>
    </source>
</evidence>
<evidence type="ECO:0000259" key="11">
    <source>
        <dbReference type="PROSITE" id="PS50929"/>
    </source>
</evidence>
<keyword evidence="3 9" id="KW-0812">Transmembrane</keyword>
<dbReference type="GO" id="GO:0016020">
    <property type="term" value="C:membrane"/>
    <property type="evidence" value="ECO:0007669"/>
    <property type="project" value="UniProtKB-SubCell"/>
</dbReference>
<keyword evidence="5" id="KW-0067">ATP-binding</keyword>
<evidence type="ECO:0000313" key="13">
    <source>
        <dbReference type="Proteomes" id="UP000765509"/>
    </source>
</evidence>